<dbReference type="Gene3D" id="3.90.25.10">
    <property type="entry name" value="UDP-galactose 4-epimerase, domain 1"/>
    <property type="match status" value="2"/>
</dbReference>
<evidence type="ECO:0000313" key="5">
    <source>
        <dbReference type="Proteomes" id="UP001378188"/>
    </source>
</evidence>
<accession>A0AAW9RLN7</accession>
<dbReference type="InterPro" id="IPR001509">
    <property type="entry name" value="Epimerase_deHydtase"/>
</dbReference>
<dbReference type="EMBL" id="JAZHOF010000006">
    <property type="protein sequence ID" value="MEJ8572845.1"/>
    <property type="molecule type" value="Genomic_DNA"/>
</dbReference>
<keyword evidence="5" id="KW-1185">Reference proteome</keyword>
<evidence type="ECO:0000259" key="3">
    <source>
        <dbReference type="Pfam" id="PF01370"/>
    </source>
</evidence>
<sequence>MHHFISGMAGFIGSHLADSLLRAGHKVSGADDLSLGRLEHLENAHRNPGFRFFEADCSQREAAIQTLRAAAEWGGRPHMIWHMAANSDIAAGVSDPTVDFSRTLMTTFSVLEAARDLGVRCVAFASTSAVYGERAGQLEEDSGPLLPISNYGAAKLAGEALLSAAAEAWLDRIWICRFPNVVGHRATHGAIFDFISRLKMSPVELRVLGDGTQTKPYLHVSDLISAMEFVVANAQGRRNVFNIAPEGEGTSVAFIAKQTVARVAPGAAIRYEGGDRGWIGDVPKFRFSTARLAGLGWRPSLSSDAAVLRAIDELSAAALGQQRSDVLV</sequence>
<evidence type="ECO:0000313" key="4">
    <source>
        <dbReference type="EMBL" id="MEJ8572845.1"/>
    </source>
</evidence>
<reference evidence="4 5" key="1">
    <citation type="submission" date="2024-02" db="EMBL/GenBank/DDBJ databases">
        <title>Genome analysis and characterization of Microbaculum marinisediminis sp. nov., isolated from marine sediment.</title>
        <authorList>
            <person name="Du Z.-J."/>
            <person name="Ye Y.-Q."/>
            <person name="Zhang Z.-R."/>
            <person name="Yuan S.-M."/>
            <person name="Zhang X.-Y."/>
        </authorList>
    </citation>
    <scope>NUCLEOTIDE SEQUENCE [LARGE SCALE GENOMIC DNA]</scope>
    <source>
        <strain evidence="4 5">SDUM1044001</strain>
    </source>
</reference>
<dbReference type="AlphaFoldDB" id="A0AAW9RLN7"/>
<dbReference type="Proteomes" id="UP001378188">
    <property type="component" value="Unassembled WGS sequence"/>
</dbReference>
<protein>
    <submittedName>
        <fullName evidence="4">NAD-dependent epimerase/dehydratase family protein</fullName>
    </submittedName>
</protein>
<gene>
    <name evidence="4" type="ORF">V3328_15245</name>
</gene>
<dbReference type="SUPFAM" id="SSF51735">
    <property type="entry name" value="NAD(P)-binding Rossmann-fold domains"/>
    <property type="match status" value="1"/>
</dbReference>
<feature type="domain" description="NAD-dependent epimerase/dehydratase" evidence="3">
    <location>
        <begin position="4"/>
        <end position="244"/>
    </location>
</feature>
<evidence type="ECO:0000256" key="2">
    <source>
        <dbReference type="ARBA" id="ARBA00007637"/>
    </source>
</evidence>
<dbReference type="Pfam" id="PF01370">
    <property type="entry name" value="Epimerase"/>
    <property type="match status" value="1"/>
</dbReference>
<comment type="similarity">
    <text evidence="2">Belongs to the NAD(P)-dependent epimerase/dehydratase family.</text>
</comment>
<comment type="caution">
    <text evidence="4">The sequence shown here is derived from an EMBL/GenBank/DDBJ whole genome shotgun (WGS) entry which is preliminary data.</text>
</comment>
<comment type="pathway">
    <text evidence="1">Bacterial outer membrane biogenesis; LPS O-antigen biosynthesis.</text>
</comment>
<dbReference type="PANTHER" id="PTHR43000">
    <property type="entry name" value="DTDP-D-GLUCOSE 4,6-DEHYDRATASE-RELATED"/>
    <property type="match status" value="1"/>
</dbReference>
<dbReference type="RefSeq" id="WP_340330544.1">
    <property type="nucleotide sequence ID" value="NZ_JAZHOF010000006.1"/>
</dbReference>
<dbReference type="Gene3D" id="3.40.50.720">
    <property type="entry name" value="NAD(P)-binding Rossmann-like Domain"/>
    <property type="match status" value="1"/>
</dbReference>
<organism evidence="4 5">
    <name type="scientific">Microbaculum marinum</name>
    <dbReference type="NCBI Taxonomy" id="1764581"/>
    <lineage>
        <taxon>Bacteria</taxon>
        <taxon>Pseudomonadati</taxon>
        <taxon>Pseudomonadota</taxon>
        <taxon>Alphaproteobacteria</taxon>
        <taxon>Hyphomicrobiales</taxon>
        <taxon>Tepidamorphaceae</taxon>
        <taxon>Microbaculum</taxon>
    </lineage>
</organism>
<dbReference type="InterPro" id="IPR036291">
    <property type="entry name" value="NAD(P)-bd_dom_sf"/>
</dbReference>
<evidence type="ECO:0000256" key="1">
    <source>
        <dbReference type="ARBA" id="ARBA00005125"/>
    </source>
</evidence>
<name>A0AAW9RLN7_9HYPH</name>
<proteinExistence type="inferred from homology"/>